<feature type="transmembrane region" description="Helical" evidence="7">
    <location>
        <begin position="30"/>
        <end position="50"/>
    </location>
</feature>
<keyword evidence="7" id="KW-0812">Transmembrane</keyword>
<evidence type="ECO:0000256" key="4">
    <source>
        <dbReference type="ARBA" id="ARBA00022679"/>
    </source>
</evidence>
<evidence type="ECO:0000256" key="6">
    <source>
        <dbReference type="ARBA" id="ARBA00023136"/>
    </source>
</evidence>
<evidence type="ECO:0000256" key="7">
    <source>
        <dbReference type="SAM" id="Phobius"/>
    </source>
</evidence>
<reference evidence="9 10" key="1">
    <citation type="submission" date="2019-11" db="EMBL/GenBank/DDBJ databases">
        <title>Draft genome sequences of five Paenibacillus species of dairy origin.</title>
        <authorList>
            <person name="Olajide A.M."/>
            <person name="Chen S."/>
            <person name="Lapointe G."/>
        </authorList>
    </citation>
    <scope>NUCLEOTIDE SEQUENCE [LARGE SCALE GENOMIC DNA]</scope>
    <source>
        <strain evidence="9 10">12CR55</strain>
    </source>
</reference>
<evidence type="ECO:0000256" key="5">
    <source>
        <dbReference type="ARBA" id="ARBA00022777"/>
    </source>
</evidence>
<keyword evidence="4" id="KW-0808">Transferase</keyword>
<dbReference type="InterPro" id="IPR050640">
    <property type="entry name" value="Bact_2-comp_sensor_kinase"/>
</dbReference>
<dbReference type="GO" id="GO:0000155">
    <property type="term" value="F:phosphorelay sensor kinase activity"/>
    <property type="evidence" value="ECO:0007669"/>
    <property type="project" value="InterPro"/>
</dbReference>
<name>A0A7X3CR07_9BACL</name>
<dbReference type="GO" id="GO:0005886">
    <property type="term" value="C:plasma membrane"/>
    <property type="evidence" value="ECO:0007669"/>
    <property type="project" value="UniProtKB-SubCell"/>
</dbReference>
<evidence type="ECO:0000256" key="2">
    <source>
        <dbReference type="ARBA" id="ARBA00022475"/>
    </source>
</evidence>
<keyword evidence="5" id="KW-0418">Kinase</keyword>
<accession>A0A7X3CR07</accession>
<sequence>MLPTRFESALYLCRKEVASTKRKATIKSRIILIMTVFALLIATLLSFFSYELISYFQRKTTIQATEFNLQLVSHIIEQDLMNLSVLAMTCSTNSSTNRMLNDYFNADQPSSMEAIHVFTSLQDDFRMNRSNGYVRRLIVTDNQDKFFQVDNSVSTSVPLTIHNINQLPGLTADATEEWARVIQDPLSLTKTIPFVMPIYGDNANRIGTVYLLANTSVITDKLKGYGLPAESKLLLTLGAQQYEIQGDQILPLSAEYKATPYEEETSSGSVTSLSWLEMSEGEKLISVSYPVRKGVTLSQTLSEKQFAPQFNLWLLLMLGVCVLVIASSGVITIYLTKTISLPVEKLKKRIDKIAQGNFLIDRNMEWNSELGDVGRGINRLSQDILTLMETRVADEKQRQELEYRMLQSQINPHFLYNTLNSIKWMATIQNATGIAEMTTSLSRLLRSIAKDGRKLVPLQEELSLLDDYFLIQKYRYGSNITMETAVHDEQLLKGLIPRFTLQPLAENAIFHGIEPRGHGHLRLGIERSGWNDIRITLEDNGIGISEEQIAEILAPGKQGPHQEPAAKGLLEGMGLRNVNDRLKLTFGEQYGLSIESVQDQYTKMFILLPYRTTE</sequence>
<protein>
    <submittedName>
        <fullName evidence="9">HAMP domain-containing protein</fullName>
    </submittedName>
</protein>
<keyword evidence="2" id="KW-1003">Cell membrane</keyword>
<dbReference type="Pfam" id="PF06580">
    <property type="entry name" value="His_kinase"/>
    <property type="match status" value="1"/>
</dbReference>
<dbReference type="InterPro" id="IPR003594">
    <property type="entry name" value="HATPase_dom"/>
</dbReference>
<dbReference type="Gene3D" id="6.10.340.10">
    <property type="match status" value="1"/>
</dbReference>
<comment type="subcellular location">
    <subcellularLocation>
        <location evidence="1">Cell membrane</location>
        <topology evidence="1">Multi-pass membrane protein</topology>
    </subcellularLocation>
</comment>
<evidence type="ECO:0000259" key="8">
    <source>
        <dbReference type="PROSITE" id="PS50885"/>
    </source>
</evidence>
<evidence type="ECO:0000313" key="9">
    <source>
        <dbReference type="EMBL" id="MUG47670.1"/>
    </source>
</evidence>
<evidence type="ECO:0000313" key="10">
    <source>
        <dbReference type="Proteomes" id="UP000447876"/>
    </source>
</evidence>
<dbReference type="AlphaFoldDB" id="A0A7X3CR07"/>
<keyword evidence="3" id="KW-0597">Phosphoprotein</keyword>
<dbReference type="Gene3D" id="3.30.565.10">
    <property type="entry name" value="Histidine kinase-like ATPase, C-terminal domain"/>
    <property type="match status" value="1"/>
</dbReference>
<feature type="domain" description="HAMP" evidence="8">
    <location>
        <begin position="337"/>
        <end position="389"/>
    </location>
</feature>
<dbReference type="InterPro" id="IPR036890">
    <property type="entry name" value="HATPase_C_sf"/>
</dbReference>
<keyword evidence="6 7" id="KW-0472">Membrane</keyword>
<dbReference type="Pfam" id="PF02518">
    <property type="entry name" value="HATPase_c"/>
    <property type="match status" value="1"/>
</dbReference>
<dbReference type="PROSITE" id="PS50885">
    <property type="entry name" value="HAMP"/>
    <property type="match status" value="1"/>
</dbReference>
<keyword evidence="7" id="KW-1133">Transmembrane helix</keyword>
<dbReference type="OrthoDB" id="9809348at2"/>
<organism evidence="9 10">
    <name type="scientific">Paenibacillus woosongensis</name>
    <dbReference type="NCBI Taxonomy" id="307580"/>
    <lineage>
        <taxon>Bacteria</taxon>
        <taxon>Bacillati</taxon>
        <taxon>Bacillota</taxon>
        <taxon>Bacilli</taxon>
        <taxon>Bacillales</taxon>
        <taxon>Paenibacillaceae</taxon>
        <taxon>Paenibacillus</taxon>
    </lineage>
</organism>
<gene>
    <name evidence="9" type="ORF">GNP95_22210</name>
</gene>
<dbReference type="EMBL" id="WNZW01000014">
    <property type="protein sequence ID" value="MUG47670.1"/>
    <property type="molecule type" value="Genomic_DNA"/>
</dbReference>
<dbReference type="SMART" id="SM00387">
    <property type="entry name" value="HATPase_c"/>
    <property type="match status" value="1"/>
</dbReference>
<proteinExistence type="predicted"/>
<dbReference type="InterPro" id="IPR010559">
    <property type="entry name" value="Sig_transdc_His_kin_internal"/>
</dbReference>
<dbReference type="SUPFAM" id="SSF55874">
    <property type="entry name" value="ATPase domain of HSP90 chaperone/DNA topoisomerase II/histidine kinase"/>
    <property type="match status" value="1"/>
</dbReference>
<dbReference type="PANTHER" id="PTHR34220:SF7">
    <property type="entry name" value="SENSOR HISTIDINE KINASE YPDA"/>
    <property type="match status" value="1"/>
</dbReference>
<feature type="transmembrane region" description="Helical" evidence="7">
    <location>
        <begin position="312"/>
        <end position="335"/>
    </location>
</feature>
<dbReference type="PANTHER" id="PTHR34220">
    <property type="entry name" value="SENSOR HISTIDINE KINASE YPDA"/>
    <property type="match status" value="1"/>
</dbReference>
<dbReference type="Proteomes" id="UP000447876">
    <property type="component" value="Unassembled WGS sequence"/>
</dbReference>
<comment type="caution">
    <text evidence="9">The sequence shown here is derived from an EMBL/GenBank/DDBJ whole genome shotgun (WGS) entry which is preliminary data.</text>
</comment>
<evidence type="ECO:0000256" key="3">
    <source>
        <dbReference type="ARBA" id="ARBA00022553"/>
    </source>
</evidence>
<evidence type="ECO:0000256" key="1">
    <source>
        <dbReference type="ARBA" id="ARBA00004651"/>
    </source>
</evidence>
<dbReference type="InterPro" id="IPR003660">
    <property type="entry name" value="HAMP_dom"/>
</dbReference>